<evidence type="ECO:0000313" key="21">
    <source>
        <dbReference type="Proteomes" id="UP000031392"/>
    </source>
</evidence>
<dbReference type="InterPro" id="IPR036690">
    <property type="entry name" value="Fdx_antiC-bd_sf"/>
</dbReference>
<proteinExistence type="inferred from homology"/>
<dbReference type="Pfam" id="PF17759">
    <property type="entry name" value="tRNA_synthFbeta"/>
    <property type="match status" value="1"/>
</dbReference>
<dbReference type="Pfam" id="PF03483">
    <property type="entry name" value="B3_4"/>
    <property type="match status" value="1"/>
</dbReference>
<evidence type="ECO:0000256" key="6">
    <source>
        <dbReference type="ARBA" id="ARBA00022598"/>
    </source>
</evidence>
<dbReference type="SUPFAM" id="SSF46955">
    <property type="entry name" value="Putative DNA-binding domain"/>
    <property type="match status" value="1"/>
</dbReference>
<dbReference type="Pfam" id="PF03147">
    <property type="entry name" value="FDX-ACB"/>
    <property type="match status" value="1"/>
</dbReference>
<dbReference type="PROSITE" id="PS51447">
    <property type="entry name" value="FDX_ACB"/>
    <property type="match status" value="1"/>
</dbReference>
<evidence type="ECO:0000256" key="2">
    <source>
        <dbReference type="ARBA" id="ARBA00008653"/>
    </source>
</evidence>
<feature type="binding site" evidence="15">
    <location>
        <position position="462"/>
    </location>
    <ligand>
        <name>Mg(2+)</name>
        <dbReference type="ChEBI" id="CHEBI:18420"/>
        <note>shared with alpha subunit</note>
    </ligand>
</feature>
<evidence type="ECO:0000256" key="9">
    <source>
        <dbReference type="ARBA" id="ARBA00022840"/>
    </source>
</evidence>
<evidence type="ECO:0000259" key="17">
    <source>
        <dbReference type="PROSITE" id="PS50886"/>
    </source>
</evidence>
<reference evidence="21" key="1">
    <citation type="submission" date="2014-05" db="EMBL/GenBank/DDBJ databases">
        <title>Complete Genome sequence of Neisseria elongata subsp. glycolytica.</title>
        <authorList>
            <person name="Veyrier F.J."/>
            <person name="Taha M.-K."/>
        </authorList>
    </citation>
    <scope>NUCLEOTIDE SEQUENCE [LARGE SCALE GENOMIC DNA]</scope>
    <source>
        <strain evidence="21">ATCC 29315</strain>
    </source>
</reference>
<dbReference type="KEGG" id="nel:NELON_11000"/>
<dbReference type="Gene3D" id="3.30.930.10">
    <property type="entry name" value="Bira Bifunctional Protein, Domain 2"/>
    <property type="match status" value="1"/>
</dbReference>
<dbReference type="InterPro" id="IPR045060">
    <property type="entry name" value="Phe-tRNA-ligase_IIc_bsu"/>
</dbReference>
<feature type="binding site" evidence="15">
    <location>
        <position position="459"/>
    </location>
    <ligand>
        <name>Mg(2+)</name>
        <dbReference type="ChEBI" id="CHEBI:18420"/>
        <note>shared with alpha subunit</note>
    </ligand>
</feature>
<dbReference type="GO" id="GO:0006432">
    <property type="term" value="P:phenylalanyl-tRNA aminoacylation"/>
    <property type="evidence" value="ECO:0007669"/>
    <property type="project" value="UniProtKB-UniRule"/>
</dbReference>
<dbReference type="HOGENOM" id="CLU_016891_0_0_4"/>
<dbReference type="InterPro" id="IPR045864">
    <property type="entry name" value="aa-tRNA-synth_II/BPL/LPL"/>
</dbReference>
<dbReference type="FunFam" id="2.40.50.140:FF:000045">
    <property type="entry name" value="Phenylalanine--tRNA ligase beta subunit"/>
    <property type="match status" value="1"/>
</dbReference>
<dbReference type="InterPro" id="IPR005147">
    <property type="entry name" value="tRNA_synthase_B5-dom"/>
</dbReference>
<dbReference type="InterPro" id="IPR005146">
    <property type="entry name" value="B3/B4_tRNA-bd"/>
</dbReference>
<dbReference type="GO" id="GO:0004826">
    <property type="term" value="F:phenylalanine-tRNA ligase activity"/>
    <property type="evidence" value="ECO:0007669"/>
    <property type="project" value="UniProtKB-UniRule"/>
</dbReference>
<dbReference type="SMART" id="SM00874">
    <property type="entry name" value="B5"/>
    <property type="match status" value="1"/>
</dbReference>
<dbReference type="InterPro" id="IPR041616">
    <property type="entry name" value="PheRS_beta_core"/>
</dbReference>
<dbReference type="PANTHER" id="PTHR10947">
    <property type="entry name" value="PHENYLALANYL-TRNA SYNTHETASE BETA CHAIN AND LEUCINE-RICH REPEAT-CONTAINING PROTEIN 47"/>
    <property type="match status" value="1"/>
</dbReference>
<dbReference type="GO" id="GO:0000287">
    <property type="term" value="F:magnesium ion binding"/>
    <property type="evidence" value="ECO:0007669"/>
    <property type="project" value="UniProtKB-UniRule"/>
</dbReference>
<protein>
    <recommendedName>
        <fullName evidence="15">Phenylalanine--tRNA ligase beta subunit</fullName>
        <ecNumber evidence="15">6.1.1.20</ecNumber>
    </recommendedName>
    <alternativeName>
        <fullName evidence="15">Phenylalanyl-tRNA synthetase beta subunit</fullName>
        <shortName evidence="15">PheRS</shortName>
    </alternativeName>
</protein>
<dbReference type="PANTHER" id="PTHR10947:SF0">
    <property type="entry name" value="PHENYLALANINE--TRNA LIGASE BETA SUBUNIT"/>
    <property type="match status" value="1"/>
</dbReference>
<feature type="binding site" evidence="15">
    <location>
        <position position="463"/>
    </location>
    <ligand>
        <name>Mg(2+)</name>
        <dbReference type="ChEBI" id="CHEBI:18420"/>
        <note>shared with alpha subunit</note>
    </ligand>
</feature>
<dbReference type="AlphaFoldDB" id="A0A0B5CSV2"/>
<dbReference type="Gene3D" id="3.50.40.10">
    <property type="entry name" value="Phenylalanyl-trna Synthetase, Chain B, domain 3"/>
    <property type="match status" value="1"/>
</dbReference>
<dbReference type="InterPro" id="IPR012340">
    <property type="entry name" value="NA-bd_OB-fold"/>
</dbReference>
<dbReference type="SUPFAM" id="SSF56037">
    <property type="entry name" value="PheT/TilS domain"/>
    <property type="match status" value="1"/>
</dbReference>
<dbReference type="EC" id="6.1.1.20" evidence="15"/>
<keyword evidence="9 15" id="KW-0067">ATP-binding</keyword>
<dbReference type="EMBL" id="CP007726">
    <property type="protein sequence ID" value="AJE19381.1"/>
    <property type="molecule type" value="Genomic_DNA"/>
</dbReference>
<comment type="subunit">
    <text evidence="3 15">Tetramer of two alpha and two beta subunits.</text>
</comment>
<dbReference type="GO" id="GO:0009328">
    <property type="term" value="C:phenylalanine-tRNA ligase complex"/>
    <property type="evidence" value="ECO:0007669"/>
    <property type="project" value="TreeGrafter"/>
</dbReference>
<keyword evidence="5 16" id="KW-0820">tRNA-binding</keyword>
<evidence type="ECO:0000313" key="20">
    <source>
        <dbReference type="EMBL" id="AJE19381.1"/>
    </source>
</evidence>
<dbReference type="NCBIfam" id="NF045760">
    <property type="entry name" value="YtpR"/>
    <property type="match status" value="1"/>
</dbReference>
<keyword evidence="10 15" id="KW-0460">Magnesium</keyword>
<dbReference type="InterPro" id="IPR002547">
    <property type="entry name" value="tRNA-bd_dom"/>
</dbReference>
<evidence type="ECO:0000259" key="18">
    <source>
        <dbReference type="PROSITE" id="PS51447"/>
    </source>
</evidence>
<dbReference type="FunFam" id="3.30.70.380:FF:000001">
    <property type="entry name" value="Phenylalanine--tRNA ligase beta subunit"/>
    <property type="match status" value="1"/>
</dbReference>
<dbReference type="Proteomes" id="UP000031392">
    <property type="component" value="Chromosome"/>
</dbReference>
<dbReference type="CDD" id="cd00769">
    <property type="entry name" value="PheRS_beta_core"/>
    <property type="match status" value="1"/>
</dbReference>
<dbReference type="FunFam" id="3.30.930.10:FF:000022">
    <property type="entry name" value="Phenylalanine--tRNA ligase beta subunit"/>
    <property type="match status" value="1"/>
</dbReference>
<dbReference type="SMART" id="SM00896">
    <property type="entry name" value="FDX-ACB"/>
    <property type="match status" value="1"/>
</dbReference>
<feature type="domain" description="B5" evidence="19">
    <location>
        <begin position="400"/>
        <end position="475"/>
    </location>
</feature>
<dbReference type="GO" id="GO:0005524">
    <property type="term" value="F:ATP binding"/>
    <property type="evidence" value="ECO:0007669"/>
    <property type="project" value="UniProtKB-UniRule"/>
</dbReference>
<sequence>MQFSYSWLKTQADTELSADKLEHLLTMSGLEVEEAETAAPAFTGVVIAEVKSVEKHPDADRLNVTQVDAGTGELVQIVCGAPNVKAGIKVPCSLPGAVLPGNFKIKPTKMRGVVSNGMLCSTDELGLPDDGVNGLHILPQDAPVGANIREYLDLDDTVFTLKITPNRADCLSIKGIAREVSALTGCAFKQPAIHAAPITGSRKQPVQIDAPADCGRFISRVIENVNARAATPDWMKQRLERSGIRSISALVDIGNYVMLEIGQPMHVFDADKLSGSLHIRRAREGETLECLNEKTVSLSENTLVVADEKGALSLAGLMGGAASAVSDDTQNIVLEAAWFAPEIIAGKSRQYGFGSDSSFRFERGVDYRLQADAIERATELVLQICGGAAGEMVEALGRLPENKQVELRLGRLKTVLGVDIPAEQVETILQHLGLQPEKTAEGFRVTAPSFRFDIEIEADLIEEIGRVYGYENIPDDYTSGRLKMLALPETRRPRFAVYNEMAARGYREVVSYAFVDEQWEHDFAANANPIRLQNPLAAQYAVMRSTLIGGLVEILQNNLNRKQNRVRVFEIARVFSKGSDGRFVQNERIGGLWYGAVMPEQWGEKTRNADFYDIKADVENLLKNKWVEFVKTEHPALHPGRAANIVSDGQVIGFVGELHPKWLQKYDLPQAPLVFEIDMAAVLERKKTRYQAVSKFQPVRRDLAFVVPEATTFEQLQAALTTVCEPMLREITLFDVYRGAGLPENHKSMALKVILQSTEDTLTDEVVEPIVAELVAAAEGIGARLRA</sequence>
<reference evidence="20 21" key="2">
    <citation type="journal article" date="2015" name="PLoS Genet.">
        <title>Common Cell Shape Evolution of Two Nasopharyngeal Pathogens.</title>
        <authorList>
            <person name="Veyrier F.J."/>
            <person name="Biais N."/>
            <person name="Morales P."/>
            <person name="Belkacem N."/>
            <person name="Guilhen C."/>
            <person name="Ranjeva S."/>
            <person name="Sismeiro O."/>
            <person name="Pehau-Arnaudet G."/>
            <person name="Rocha E.P."/>
            <person name="Werts C."/>
            <person name="Taha M.K."/>
            <person name="Boneca I.G."/>
        </authorList>
    </citation>
    <scope>NUCLEOTIDE SEQUENCE [LARGE SCALE GENOMIC DNA]</scope>
    <source>
        <strain evidence="20 21">ATCC 29315</strain>
    </source>
</reference>
<name>A0A0B5CSV2_NEIEG</name>
<dbReference type="InterPro" id="IPR033714">
    <property type="entry name" value="tRNA_bind_bactPheRS"/>
</dbReference>
<dbReference type="InterPro" id="IPR004532">
    <property type="entry name" value="Phe-tRNA-ligase_IIc_bsu_bact"/>
</dbReference>
<gene>
    <name evidence="15" type="primary">pheT</name>
    <name evidence="20" type="ORF">NELON_11000</name>
</gene>
<dbReference type="HAMAP" id="MF_00283">
    <property type="entry name" value="Phe_tRNA_synth_beta1"/>
    <property type="match status" value="1"/>
</dbReference>
<dbReference type="Gene3D" id="3.30.70.380">
    <property type="entry name" value="Ferrodoxin-fold anticodon-binding domain"/>
    <property type="match status" value="1"/>
</dbReference>
<dbReference type="NCBIfam" id="TIGR00472">
    <property type="entry name" value="pheT_bact"/>
    <property type="match status" value="1"/>
</dbReference>
<comment type="subcellular location">
    <subcellularLocation>
        <location evidence="1 15">Cytoplasm</location>
    </subcellularLocation>
</comment>
<keyword evidence="4 15" id="KW-0963">Cytoplasm</keyword>
<evidence type="ECO:0000256" key="15">
    <source>
        <dbReference type="HAMAP-Rule" id="MF_00283"/>
    </source>
</evidence>
<accession>A0A0B5CSV2</accession>
<dbReference type="SUPFAM" id="SSF54991">
    <property type="entry name" value="Anticodon-binding domain of PheRS"/>
    <property type="match status" value="1"/>
</dbReference>
<keyword evidence="7 15" id="KW-0479">Metal-binding</keyword>
<dbReference type="Gene3D" id="2.40.50.140">
    <property type="entry name" value="Nucleic acid-binding proteins"/>
    <property type="match status" value="1"/>
</dbReference>
<dbReference type="Gene3D" id="3.30.56.10">
    <property type="match status" value="2"/>
</dbReference>
<dbReference type="Pfam" id="PF01588">
    <property type="entry name" value="tRNA_bind"/>
    <property type="match status" value="1"/>
</dbReference>
<feature type="domain" description="FDX-ACB" evidence="18">
    <location>
        <begin position="694"/>
        <end position="786"/>
    </location>
</feature>
<dbReference type="SUPFAM" id="SSF55681">
    <property type="entry name" value="Class II aaRS and biotin synthetases"/>
    <property type="match status" value="1"/>
</dbReference>
<dbReference type="InterPro" id="IPR005121">
    <property type="entry name" value="Fdx_antiC-bd"/>
</dbReference>
<dbReference type="SMART" id="SM00873">
    <property type="entry name" value="B3_4"/>
    <property type="match status" value="1"/>
</dbReference>
<keyword evidence="12 15" id="KW-0648">Protein biosynthesis</keyword>
<keyword evidence="11 16" id="KW-0694">RNA-binding</keyword>
<dbReference type="PROSITE" id="PS51483">
    <property type="entry name" value="B5"/>
    <property type="match status" value="1"/>
</dbReference>
<keyword evidence="6 15" id="KW-0436">Ligase</keyword>
<dbReference type="FunFam" id="3.50.40.10:FF:000001">
    <property type="entry name" value="Phenylalanine--tRNA ligase beta subunit"/>
    <property type="match status" value="1"/>
</dbReference>
<evidence type="ECO:0000256" key="5">
    <source>
        <dbReference type="ARBA" id="ARBA00022555"/>
    </source>
</evidence>
<evidence type="ECO:0000259" key="19">
    <source>
        <dbReference type="PROSITE" id="PS51483"/>
    </source>
</evidence>
<feature type="binding site" evidence="15">
    <location>
        <position position="453"/>
    </location>
    <ligand>
        <name>Mg(2+)</name>
        <dbReference type="ChEBI" id="CHEBI:18420"/>
        <note>shared with alpha subunit</note>
    </ligand>
</feature>
<evidence type="ECO:0000256" key="14">
    <source>
        <dbReference type="ARBA" id="ARBA00049255"/>
    </source>
</evidence>
<evidence type="ECO:0000256" key="1">
    <source>
        <dbReference type="ARBA" id="ARBA00004496"/>
    </source>
</evidence>
<dbReference type="PATRIC" id="fig|546263.7.peg.2361"/>
<dbReference type="InterPro" id="IPR009061">
    <property type="entry name" value="DNA-bd_dom_put_sf"/>
</dbReference>
<dbReference type="RefSeq" id="WP_041961540.1">
    <property type="nucleotide sequence ID" value="NZ_CP007726.1"/>
</dbReference>
<comment type="similarity">
    <text evidence="2 15">Belongs to the phenylalanyl-tRNA synthetase beta subunit family. Type 1 subfamily.</text>
</comment>
<feature type="domain" description="TRNA-binding" evidence="17">
    <location>
        <begin position="39"/>
        <end position="149"/>
    </location>
</feature>
<dbReference type="PROSITE" id="PS50886">
    <property type="entry name" value="TRBD"/>
    <property type="match status" value="1"/>
</dbReference>
<evidence type="ECO:0000256" key="3">
    <source>
        <dbReference type="ARBA" id="ARBA00011209"/>
    </source>
</evidence>
<organism evidence="20 21">
    <name type="scientific">Neisseria elongata subsp. glycolytica ATCC 29315</name>
    <dbReference type="NCBI Taxonomy" id="546263"/>
    <lineage>
        <taxon>Bacteria</taxon>
        <taxon>Pseudomonadati</taxon>
        <taxon>Pseudomonadota</taxon>
        <taxon>Betaproteobacteria</taxon>
        <taxon>Neisseriales</taxon>
        <taxon>Neisseriaceae</taxon>
        <taxon>Neisseria</taxon>
    </lineage>
</organism>
<keyword evidence="21" id="KW-1185">Reference proteome</keyword>
<evidence type="ECO:0000256" key="4">
    <source>
        <dbReference type="ARBA" id="ARBA00022490"/>
    </source>
</evidence>
<evidence type="ECO:0000256" key="7">
    <source>
        <dbReference type="ARBA" id="ARBA00022723"/>
    </source>
</evidence>
<dbReference type="Pfam" id="PF03484">
    <property type="entry name" value="B5"/>
    <property type="match status" value="1"/>
</dbReference>
<evidence type="ECO:0000256" key="11">
    <source>
        <dbReference type="ARBA" id="ARBA00022884"/>
    </source>
</evidence>
<keyword evidence="13 15" id="KW-0030">Aminoacyl-tRNA synthetase</keyword>
<evidence type="ECO:0000256" key="8">
    <source>
        <dbReference type="ARBA" id="ARBA00022741"/>
    </source>
</evidence>
<evidence type="ECO:0000256" key="16">
    <source>
        <dbReference type="PROSITE-ProRule" id="PRU00209"/>
    </source>
</evidence>
<dbReference type="FunFam" id="3.30.56.10:FF:000002">
    <property type="entry name" value="Phenylalanine--tRNA ligase beta subunit"/>
    <property type="match status" value="1"/>
</dbReference>
<dbReference type="SUPFAM" id="SSF50249">
    <property type="entry name" value="Nucleic acid-binding proteins"/>
    <property type="match status" value="1"/>
</dbReference>
<evidence type="ECO:0000256" key="12">
    <source>
        <dbReference type="ARBA" id="ARBA00022917"/>
    </source>
</evidence>
<evidence type="ECO:0000256" key="13">
    <source>
        <dbReference type="ARBA" id="ARBA00023146"/>
    </source>
</evidence>
<comment type="catalytic activity">
    <reaction evidence="14 15">
        <text>tRNA(Phe) + L-phenylalanine + ATP = L-phenylalanyl-tRNA(Phe) + AMP + diphosphate + H(+)</text>
        <dbReference type="Rhea" id="RHEA:19413"/>
        <dbReference type="Rhea" id="RHEA-COMP:9668"/>
        <dbReference type="Rhea" id="RHEA-COMP:9699"/>
        <dbReference type="ChEBI" id="CHEBI:15378"/>
        <dbReference type="ChEBI" id="CHEBI:30616"/>
        <dbReference type="ChEBI" id="CHEBI:33019"/>
        <dbReference type="ChEBI" id="CHEBI:58095"/>
        <dbReference type="ChEBI" id="CHEBI:78442"/>
        <dbReference type="ChEBI" id="CHEBI:78531"/>
        <dbReference type="ChEBI" id="CHEBI:456215"/>
        <dbReference type="EC" id="6.1.1.20"/>
    </reaction>
</comment>
<keyword evidence="8 15" id="KW-0547">Nucleotide-binding</keyword>
<comment type="cofactor">
    <cofactor evidence="15">
        <name>Mg(2+)</name>
        <dbReference type="ChEBI" id="CHEBI:18420"/>
    </cofactor>
    <text evidence="15">Binds 2 magnesium ions per tetramer.</text>
</comment>
<dbReference type="InterPro" id="IPR020825">
    <property type="entry name" value="Phe-tRNA_synthase-like_B3/B4"/>
</dbReference>
<dbReference type="GO" id="GO:0000049">
    <property type="term" value="F:tRNA binding"/>
    <property type="evidence" value="ECO:0007669"/>
    <property type="project" value="UniProtKB-UniRule"/>
</dbReference>
<dbReference type="CDD" id="cd02796">
    <property type="entry name" value="tRNA_bind_bactPheRS"/>
    <property type="match status" value="1"/>
</dbReference>
<evidence type="ECO:0000256" key="10">
    <source>
        <dbReference type="ARBA" id="ARBA00022842"/>
    </source>
</evidence>